<keyword evidence="25" id="KW-1185">Reference proteome</keyword>
<keyword evidence="12" id="KW-1278">Translocase</keyword>
<evidence type="ECO:0000256" key="14">
    <source>
        <dbReference type="ARBA" id="ARBA00022989"/>
    </source>
</evidence>
<keyword evidence="11" id="KW-0479">Metal-binding</keyword>
<dbReference type="InterPro" id="IPR006311">
    <property type="entry name" value="TAT_signal"/>
</dbReference>
<evidence type="ECO:0000313" key="25">
    <source>
        <dbReference type="Proteomes" id="UP000249524"/>
    </source>
</evidence>
<keyword evidence="10" id="KW-0001">2Fe-2S</keyword>
<dbReference type="GO" id="GO:0051537">
    <property type="term" value="F:2 iron, 2 sulfur cluster binding"/>
    <property type="evidence" value="ECO:0007669"/>
    <property type="project" value="UniProtKB-KW"/>
</dbReference>
<dbReference type="FunFam" id="2.102.10.10:FF:000001">
    <property type="entry name" value="Cytochrome b-c1 complex subunit Rieske, mitochondrial"/>
    <property type="match status" value="1"/>
</dbReference>
<dbReference type="PROSITE" id="PS51296">
    <property type="entry name" value="RIESKE"/>
    <property type="match status" value="1"/>
</dbReference>
<dbReference type="NCBIfam" id="TIGR01409">
    <property type="entry name" value="TAT_signal_seq"/>
    <property type="match status" value="1"/>
</dbReference>
<evidence type="ECO:0000256" key="7">
    <source>
        <dbReference type="ARBA" id="ARBA00022448"/>
    </source>
</evidence>
<dbReference type="Pfam" id="PF10399">
    <property type="entry name" value="UCR_Fe-S_N"/>
    <property type="match status" value="1"/>
</dbReference>
<feature type="region of interest" description="Disordered" evidence="22">
    <location>
        <begin position="1"/>
        <end position="20"/>
    </location>
</feature>
<keyword evidence="13 20" id="KW-0249">Electron transport</keyword>
<dbReference type="NCBIfam" id="TIGR01416">
    <property type="entry name" value="Rieske_proteo"/>
    <property type="match status" value="1"/>
</dbReference>
<dbReference type="AlphaFoldDB" id="A0A328BEF0"/>
<comment type="catalytic activity">
    <reaction evidence="19 20">
        <text>a quinol + 2 Fe(III)-[cytochrome c](out) = a quinone + 2 Fe(II)-[cytochrome c](out) + 2 H(+)(out)</text>
        <dbReference type="Rhea" id="RHEA:11484"/>
        <dbReference type="Rhea" id="RHEA-COMP:10350"/>
        <dbReference type="Rhea" id="RHEA-COMP:14399"/>
        <dbReference type="ChEBI" id="CHEBI:15378"/>
        <dbReference type="ChEBI" id="CHEBI:24646"/>
        <dbReference type="ChEBI" id="CHEBI:29033"/>
        <dbReference type="ChEBI" id="CHEBI:29034"/>
        <dbReference type="ChEBI" id="CHEBI:132124"/>
        <dbReference type="EC" id="7.1.1.8"/>
    </reaction>
</comment>
<keyword evidence="9 20" id="KW-0812">Transmembrane</keyword>
<dbReference type="InterPro" id="IPR006317">
    <property type="entry name" value="Ubiquinol_cyt_c_Rdtase_Fe-S-su"/>
</dbReference>
<comment type="subcellular location">
    <subcellularLocation>
        <location evidence="2">Cell membrane</location>
        <topology evidence="2">Single-pass membrane protein</topology>
    </subcellularLocation>
</comment>
<dbReference type="InterPro" id="IPR036922">
    <property type="entry name" value="Rieske_2Fe-2S_sf"/>
</dbReference>
<evidence type="ECO:0000256" key="6">
    <source>
        <dbReference type="ARBA" id="ARBA00019816"/>
    </source>
</evidence>
<comment type="caution">
    <text evidence="24">The sequence shown here is derived from an EMBL/GenBank/DDBJ whole genome shotgun (WGS) entry which is preliminary data.</text>
</comment>
<keyword evidence="16" id="KW-0411">Iron-sulfur</keyword>
<dbReference type="InterPro" id="IPR017941">
    <property type="entry name" value="Rieske_2Fe-2S"/>
</dbReference>
<evidence type="ECO:0000256" key="21">
    <source>
        <dbReference type="RuleBase" id="RU004497"/>
    </source>
</evidence>
<evidence type="ECO:0000256" key="11">
    <source>
        <dbReference type="ARBA" id="ARBA00022723"/>
    </source>
</evidence>
<gene>
    <name evidence="24" type="primary">petA</name>
    <name evidence="24" type="ORF">DJ019_13720</name>
</gene>
<feature type="transmembrane region" description="Helical" evidence="20">
    <location>
        <begin position="24"/>
        <end position="45"/>
    </location>
</feature>
<sequence length="185" mass="19547">MADTVVGATPDPHAPGDDPSRRDFIHIAAGAAAVGAVAALAWPLVDQMNPAGDTLALASIEFDLGKVVDGQQVVLKWRGKPLFVRKRTAAEIAAAVKDDNASNLRDPATDSSRHKPGKPEWLVLVGTCTHLGCVPTFGGGDYGGWFCPCHGSHYDTSGRIRKGPAPKNLEVPDWAFLSDTQIKIG</sequence>
<dbReference type="SUPFAM" id="SSF50022">
    <property type="entry name" value="ISP domain"/>
    <property type="match status" value="1"/>
</dbReference>
<keyword evidence="17 20" id="KW-0472">Membrane</keyword>
<evidence type="ECO:0000256" key="4">
    <source>
        <dbReference type="ARBA" id="ARBA00011649"/>
    </source>
</evidence>
<evidence type="ECO:0000256" key="17">
    <source>
        <dbReference type="ARBA" id="ARBA00023136"/>
    </source>
</evidence>
<evidence type="ECO:0000256" key="10">
    <source>
        <dbReference type="ARBA" id="ARBA00022714"/>
    </source>
</evidence>
<evidence type="ECO:0000256" key="3">
    <source>
        <dbReference type="ARBA" id="ARBA00010651"/>
    </source>
</evidence>
<dbReference type="GO" id="GO:0016491">
    <property type="term" value="F:oxidoreductase activity"/>
    <property type="evidence" value="ECO:0007669"/>
    <property type="project" value="UniProtKB-KW"/>
</dbReference>
<evidence type="ECO:0000256" key="22">
    <source>
        <dbReference type="SAM" id="MobiDB-lite"/>
    </source>
</evidence>
<proteinExistence type="inferred from homology"/>
<dbReference type="RefSeq" id="WP_111276621.1">
    <property type="nucleotide sequence ID" value="NZ_QFYS01000006.1"/>
</dbReference>
<dbReference type="Gene3D" id="2.102.10.10">
    <property type="entry name" value="Rieske [2Fe-2S] iron-sulphur domain"/>
    <property type="match status" value="1"/>
</dbReference>
<evidence type="ECO:0000259" key="23">
    <source>
        <dbReference type="PROSITE" id="PS51296"/>
    </source>
</evidence>
<evidence type="ECO:0000256" key="8">
    <source>
        <dbReference type="ARBA" id="ARBA00022475"/>
    </source>
</evidence>
<evidence type="ECO:0000313" key="24">
    <source>
        <dbReference type="EMBL" id="RAK64234.1"/>
    </source>
</evidence>
<evidence type="ECO:0000256" key="16">
    <source>
        <dbReference type="ARBA" id="ARBA00023014"/>
    </source>
</evidence>
<evidence type="ECO:0000256" key="13">
    <source>
        <dbReference type="ARBA" id="ARBA00022982"/>
    </source>
</evidence>
<reference evidence="24 25" key="1">
    <citation type="submission" date="2018-05" db="EMBL/GenBank/DDBJ databases">
        <authorList>
            <person name="Lanie J.A."/>
            <person name="Ng W.-L."/>
            <person name="Kazmierczak K.M."/>
            <person name="Andrzejewski T.M."/>
            <person name="Davidsen T.M."/>
            <person name="Wayne K.J."/>
            <person name="Tettelin H."/>
            <person name="Glass J.I."/>
            <person name="Rusch D."/>
            <person name="Podicherti R."/>
            <person name="Tsui H.-C.T."/>
            <person name="Winkler M.E."/>
        </authorList>
    </citation>
    <scope>NUCLEOTIDE SEQUENCE [LARGE SCALE GENOMIC DNA]</scope>
    <source>
        <strain evidence="24 25">BUT-10</strain>
    </source>
</reference>
<evidence type="ECO:0000256" key="20">
    <source>
        <dbReference type="RuleBase" id="RU004494"/>
    </source>
</evidence>
<dbReference type="InterPro" id="IPR019546">
    <property type="entry name" value="TAT_signal_bac_arc"/>
</dbReference>
<evidence type="ECO:0000256" key="9">
    <source>
        <dbReference type="ARBA" id="ARBA00022692"/>
    </source>
</evidence>
<comment type="function">
    <text evidence="1">Component of the ubiquinol-cytochrome c reductase complex (complex III or cytochrome b-c1 complex), which is a respiratory chain that generates an electrochemical potential coupled to ATP synthesis.</text>
</comment>
<evidence type="ECO:0000256" key="2">
    <source>
        <dbReference type="ARBA" id="ARBA00004162"/>
    </source>
</evidence>
<dbReference type="InterPro" id="IPR019470">
    <property type="entry name" value="Ubiq_cytC_Rdtase_Fe-S_su_TAT"/>
</dbReference>
<comment type="cofactor">
    <cofactor evidence="20">
        <name>[2Fe-2S] cluster</name>
        <dbReference type="ChEBI" id="CHEBI:190135"/>
    </cofactor>
    <text evidence="20">Binds 1 [2Fe-2S] cluster per subunit.</text>
</comment>
<evidence type="ECO:0000256" key="19">
    <source>
        <dbReference type="ARBA" id="ARBA00029351"/>
    </source>
</evidence>
<dbReference type="Pfam" id="PF00355">
    <property type="entry name" value="Rieske"/>
    <property type="match status" value="1"/>
</dbReference>
<keyword evidence="15" id="KW-0408">Iron</keyword>
<dbReference type="GO" id="GO:0008121">
    <property type="term" value="F:quinol-cytochrome-c reductase activity"/>
    <property type="evidence" value="ECO:0007669"/>
    <property type="project" value="UniProtKB-EC"/>
</dbReference>
<evidence type="ECO:0000256" key="1">
    <source>
        <dbReference type="ARBA" id="ARBA00002444"/>
    </source>
</evidence>
<keyword evidence="14 20" id="KW-1133">Transmembrane helix</keyword>
<feature type="domain" description="Rieske" evidence="23">
    <location>
        <begin position="117"/>
        <end position="183"/>
    </location>
</feature>
<comment type="subunit">
    <text evidence="4 21">The main subunits of complex b-c1 are: cytochrome b, cytochrome c1 and the Rieske protein.</text>
</comment>
<dbReference type="OrthoDB" id="9767869at2"/>
<dbReference type="PRINTS" id="PR00162">
    <property type="entry name" value="RIESKE"/>
</dbReference>
<evidence type="ECO:0000256" key="15">
    <source>
        <dbReference type="ARBA" id="ARBA00023004"/>
    </source>
</evidence>
<accession>A0A328BEF0</accession>
<name>A0A328BEF0_9CAUL</name>
<evidence type="ECO:0000256" key="18">
    <source>
        <dbReference type="ARBA" id="ARBA00023157"/>
    </source>
</evidence>
<dbReference type="Gene3D" id="1.20.5.510">
    <property type="entry name" value="Single helix bin"/>
    <property type="match status" value="1"/>
</dbReference>
<dbReference type="Proteomes" id="UP000249524">
    <property type="component" value="Unassembled WGS sequence"/>
</dbReference>
<dbReference type="EMBL" id="QFYS01000006">
    <property type="protein sequence ID" value="RAK64234.1"/>
    <property type="molecule type" value="Genomic_DNA"/>
</dbReference>
<dbReference type="EC" id="7.1.1.8" evidence="5 20"/>
<keyword evidence="24" id="KW-0560">Oxidoreductase</keyword>
<organism evidence="24 25">
    <name type="scientific">Phenylobacterium kunshanense</name>
    <dbReference type="NCBI Taxonomy" id="1445034"/>
    <lineage>
        <taxon>Bacteria</taxon>
        <taxon>Pseudomonadati</taxon>
        <taxon>Pseudomonadota</taxon>
        <taxon>Alphaproteobacteria</taxon>
        <taxon>Caulobacterales</taxon>
        <taxon>Caulobacteraceae</taxon>
        <taxon>Phenylobacterium</taxon>
    </lineage>
</organism>
<evidence type="ECO:0000256" key="12">
    <source>
        <dbReference type="ARBA" id="ARBA00022967"/>
    </source>
</evidence>
<dbReference type="InterPro" id="IPR014349">
    <property type="entry name" value="Rieske_Fe-S_prot"/>
</dbReference>
<dbReference type="GO" id="GO:0005886">
    <property type="term" value="C:plasma membrane"/>
    <property type="evidence" value="ECO:0007669"/>
    <property type="project" value="UniProtKB-SubCell"/>
</dbReference>
<protein>
    <recommendedName>
        <fullName evidence="6 20">Ubiquinol-cytochrome c reductase iron-sulfur subunit</fullName>
        <ecNumber evidence="5 20">7.1.1.8</ecNumber>
    </recommendedName>
</protein>
<dbReference type="PROSITE" id="PS51318">
    <property type="entry name" value="TAT"/>
    <property type="match status" value="1"/>
</dbReference>
<keyword evidence="7 20" id="KW-0813">Transport</keyword>
<evidence type="ECO:0000256" key="5">
    <source>
        <dbReference type="ARBA" id="ARBA00012951"/>
    </source>
</evidence>
<dbReference type="InterPro" id="IPR005805">
    <property type="entry name" value="Rieske_Fe-S_prot_C"/>
</dbReference>
<dbReference type="PANTHER" id="PTHR10134">
    <property type="entry name" value="CYTOCHROME B-C1 COMPLEX SUBUNIT RIESKE, MITOCHONDRIAL"/>
    <property type="match status" value="1"/>
</dbReference>
<keyword evidence="18" id="KW-1015">Disulfide bond</keyword>
<comment type="miscellaneous">
    <text evidence="20">The Rieske protein is a high potential 2Fe-2S protein.</text>
</comment>
<comment type="similarity">
    <text evidence="3">Belongs to the Rieske iron-sulfur protein family.</text>
</comment>
<dbReference type="CDD" id="cd03470">
    <property type="entry name" value="Rieske_cytochrome_bc1"/>
    <property type="match status" value="1"/>
</dbReference>
<dbReference type="GO" id="GO:0046872">
    <property type="term" value="F:metal ion binding"/>
    <property type="evidence" value="ECO:0007669"/>
    <property type="project" value="UniProtKB-KW"/>
</dbReference>
<keyword evidence="8" id="KW-1003">Cell membrane</keyword>